<comment type="caution">
    <text evidence="2">The sequence shown here is derived from an EMBL/GenBank/DDBJ whole genome shotgun (WGS) entry which is preliminary data.</text>
</comment>
<feature type="transmembrane region" description="Helical" evidence="1">
    <location>
        <begin position="151"/>
        <end position="171"/>
    </location>
</feature>
<evidence type="ECO:0000313" key="2">
    <source>
        <dbReference type="EMBL" id="HER95550.1"/>
    </source>
</evidence>
<sequence length="314" mass="35035">MRWYFWIGFWVGYWLPSAAAQAPQLTIRLSADTVLIGERFTLTLVVERDAGWQLEAPTDSLLGDLYVVGTPLHRSYPAGPGRLRDSLVYTVTTFALDTARVPALSLRLRTETEHQTLHTPPLRVVVRSIVPPDASGIRALAPIVDFPAPQWPWLLGLAVVALLLGLAVYFWRRRGQQPPSVPLAARNAASDPYEVALKHLEALKPLADQIPVKPFYVGLTETLRGYLEDRLGLAARKMTTRELIAHLQRYPLPTIAALAEPLRQVLEAADLAKFACREYPPAYNHHMLAVTHTLLERLERTLAADRLPPSTEPS</sequence>
<dbReference type="EMBL" id="DSGB01000004">
    <property type="protein sequence ID" value="HER95550.1"/>
    <property type="molecule type" value="Genomic_DNA"/>
</dbReference>
<dbReference type="AlphaFoldDB" id="A0A7V2AZK0"/>
<organism evidence="2">
    <name type="scientific">Rhodothermus marinus</name>
    <name type="common">Rhodothermus obamensis</name>
    <dbReference type="NCBI Taxonomy" id="29549"/>
    <lineage>
        <taxon>Bacteria</taxon>
        <taxon>Pseudomonadati</taxon>
        <taxon>Rhodothermota</taxon>
        <taxon>Rhodothermia</taxon>
        <taxon>Rhodothermales</taxon>
        <taxon>Rhodothermaceae</taxon>
        <taxon>Rhodothermus</taxon>
    </lineage>
</organism>
<protein>
    <recommendedName>
        <fullName evidence="3">Protein BatD</fullName>
    </recommendedName>
</protein>
<accession>A0A7V2AZK0</accession>
<keyword evidence="1" id="KW-1133">Transmembrane helix</keyword>
<keyword evidence="1" id="KW-0812">Transmembrane</keyword>
<gene>
    <name evidence="2" type="ORF">ENO59_03400</name>
</gene>
<proteinExistence type="predicted"/>
<evidence type="ECO:0008006" key="3">
    <source>
        <dbReference type="Google" id="ProtNLM"/>
    </source>
</evidence>
<evidence type="ECO:0000256" key="1">
    <source>
        <dbReference type="SAM" id="Phobius"/>
    </source>
</evidence>
<reference evidence="2" key="1">
    <citation type="journal article" date="2020" name="mSystems">
        <title>Genome- and Community-Level Interaction Insights into Carbon Utilization and Element Cycling Functions of Hydrothermarchaeota in Hydrothermal Sediment.</title>
        <authorList>
            <person name="Zhou Z."/>
            <person name="Liu Y."/>
            <person name="Xu W."/>
            <person name="Pan J."/>
            <person name="Luo Z.H."/>
            <person name="Li M."/>
        </authorList>
    </citation>
    <scope>NUCLEOTIDE SEQUENCE [LARGE SCALE GENOMIC DNA]</scope>
    <source>
        <strain evidence="2">SpSt-143</strain>
    </source>
</reference>
<keyword evidence="1" id="KW-0472">Membrane</keyword>
<name>A0A7V2AZK0_RHOMR</name>